<reference evidence="1" key="1">
    <citation type="journal article" date="2015" name="Nature">
        <title>Complex archaea that bridge the gap between prokaryotes and eukaryotes.</title>
        <authorList>
            <person name="Spang A."/>
            <person name="Saw J.H."/>
            <person name="Jorgensen S.L."/>
            <person name="Zaremba-Niedzwiedzka K."/>
            <person name="Martijn J."/>
            <person name="Lind A.E."/>
            <person name="van Eijk R."/>
            <person name="Schleper C."/>
            <person name="Guy L."/>
            <person name="Ettema T.J."/>
        </authorList>
    </citation>
    <scope>NUCLEOTIDE SEQUENCE</scope>
</reference>
<sequence length="92" mass="10125">MANKKTPKRVSAVQEPRSWTTTKIQRAAVAAIMRENQSRIIQIIQDVKEDLGLPSDVSVQFPQTAQGIDLTTLVEVLAPRSEPPIQESDDAA</sequence>
<name>A0A0F9KNY5_9ZZZZ</name>
<comment type="caution">
    <text evidence="1">The sequence shown here is derived from an EMBL/GenBank/DDBJ whole genome shotgun (WGS) entry which is preliminary data.</text>
</comment>
<protein>
    <submittedName>
        <fullName evidence="1">Uncharacterized protein</fullName>
    </submittedName>
</protein>
<dbReference type="EMBL" id="LAZR01013045">
    <property type="protein sequence ID" value="KKM23833.1"/>
    <property type="molecule type" value="Genomic_DNA"/>
</dbReference>
<evidence type="ECO:0000313" key="1">
    <source>
        <dbReference type="EMBL" id="KKM23833.1"/>
    </source>
</evidence>
<dbReference type="AlphaFoldDB" id="A0A0F9KNY5"/>
<proteinExistence type="predicted"/>
<accession>A0A0F9KNY5</accession>
<organism evidence="1">
    <name type="scientific">marine sediment metagenome</name>
    <dbReference type="NCBI Taxonomy" id="412755"/>
    <lineage>
        <taxon>unclassified sequences</taxon>
        <taxon>metagenomes</taxon>
        <taxon>ecological metagenomes</taxon>
    </lineage>
</organism>
<gene>
    <name evidence="1" type="ORF">LCGC14_1611190</name>
</gene>